<reference evidence="4" key="1">
    <citation type="submission" date="2017-02" db="EMBL/GenBank/DDBJ databases">
        <authorList>
            <person name="Tafer H."/>
            <person name="Lopandic K."/>
        </authorList>
    </citation>
    <scope>NUCLEOTIDE SEQUENCE [LARGE SCALE GENOMIC DNA]</scope>
    <source>
        <strain evidence="4">CBS 366.77</strain>
    </source>
</reference>
<evidence type="ECO:0000313" key="4">
    <source>
        <dbReference type="Proteomes" id="UP000266188"/>
    </source>
</evidence>
<evidence type="ECO:0000256" key="1">
    <source>
        <dbReference type="ARBA" id="ARBA00007946"/>
    </source>
</evidence>
<dbReference type="Pfam" id="PF06330">
    <property type="entry name" value="TRI5"/>
    <property type="match status" value="1"/>
</dbReference>
<dbReference type="Proteomes" id="UP000266188">
    <property type="component" value="Unassembled WGS sequence"/>
</dbReference>
<evidence type="ECO:0000256" key="2">
    <source>
        <dbReference type="ARBA" id="ARBA00023239"/>
    </source>
</evidence>
<comment type="caution">
    <text evidence="3">The sequence shown here is derived from an EMBL/GenBank/DDBJ whole genome shotgun (WGS) entry which is preliminary data.</text>
</comment>
<dbReference type="OrthoDB" id="2998174at2759"/>
<dbReference type="GO" id="GO:0016838">
    <property type="term" value="F:carbon-oxygen lyase activity, acting on phosphates"/>
    <property type="evidence" value="ECO:0007669"/>
    <property type="project" value="InterPro"/>
</dbReference>
<dbReference type="EMBL" id="MVGC01000363">
    <property type="protein sequence ID" value="RJE19855.1"/>
    <property type="molecule type" value="Genomic_DNA"/>
</dbReference>
<dbReference type="SUPFAM" id="SSF48576">
    <property type="entry name" value="Terpenoid synthases"/>
    <property type="match status" value="1"/>
</dbReference>
<protein>
    <recommendedName>
        <fullName evidence="5">Trichodiene synthase</fullName>
    </recommendedName>
</protein>
<dbReference type="InterPro" id="IPR008949">
    <property type="entry name" value="Isoprenoid_synthase_dom_sf"/>
</dbReference>
<comment type="similarity">
    <text evidence="1">Belongs to the trichodiene synthase family.</text>
</comment>
<evidence type="ECO:0008006" key="5">
    <source>
        <dbReference type="Google" id="ProtNLM"/>
    </source>
</evidence>
<proteinExistence type="inferred from homology"/>
<keyword evidence="4" id="KW-1185">Reference proteome</keyword>
<gene>
    <name evidence="3" type="ORF">PHISCL_07811</name>
</gene>
<name>A0A3A2ZPM3_9EURO</name>
<organism evidence="3 4">
    <name type="scientific">Aspergillus sclerotialis</name>
    <dbReference type="NCBI Taxonomy" id="2070753"/>
    <lineage>
        <taxon>Eukaryota</taxon>
        <taxon>Fungi</taxon>
        <taxon>Dikarya</taxon>
        <taxon>Ascomycota</taxon>
        <taxon>Pezizomycotina</taxon>
        <taxon>Eurotiomycetes</taxon>
        <taxon>Eurotiomycetidae</taxon>
        <taxon>Eurotiales</taxon>
        <taxon>Aspergillaceae</taxon>
        <taxon>Aspergillus</taxon>
        <taxon>Aspergillus subgen. Polypaecilum</taxon>
    </lineage>
</organism>
<accession>A0A3A2ZPM3</accession>
<dbReference type="STRING" id="2070753.A0A3A2ZPM3"/>
<keyword evidence="2" id="KW-0456">Lyase</keyword>
<evidence type="ECO:0000313" key="3">
    <source>
        <dbReference type="EMBL" id="RJE19855.1"/>
    </source>
</evidence>
<dbReference type="AlphaFoldDB" id="A0A3A2ZPM3"/>
<dbReference type="InterPro" id="IPR024652">
    <property type="entry name" value="Trichodiene_synth"/>
</dbReference>
<sequence>MNTEQFPSATYCRAIVRFLDGIKHKDDNLTSDQRVDCLRHVHSITAEYFTKPLPRTILKNVEPVRLASVLRTASHIAAYGFPKVPRDLRPEYPYGFLLDRSCPGHTSETPILVIMNEHLPRLLNHYGNFCAFNTVRGTFDYFQGSWMEQRNIQCCEASSCFPLYLRRLASPGSTVGGLLFPAAQFDDRKLIEEISHVMAHTSELVTFINDLLSLYKEYNQKETTLVTNWCKAEGITMDQALERLTDNAVHSCKQILDILEKKDKAVLSSVRAFIRGYVTAHFCELRYQLREVYEDKATGESGKKFRQYFEKALGTGWVDLEKWTCQVEGFEVSGPGPKGSEIQAYKTNAYDLNTPLDVISEAVGLVSKIRASIL</sequence>
<dbReference type="Gene3D" id="1.10.600.10">
    <property type="entry name" value="Farnesyl Diphosphate Synthase"/>
    <property type="match status" value="1"/>
</dbReference>